<feature type="domain" description="STAS" evidence="1">
    <location>
        <begin position="42"/>
        <end position="97"/>
    </location>
</feature>
<dbReference type="EMBL" id="AKKN01000005">
    <property type="protein sequence ID" value="EKT59979.1"/>
    <property type="molecule type" value="Genomic_DNA"/>
</dbReference>
<dbReference type="NCBIfam" id="NF033618">
    <property type="entry name" value="mlaB_1"/>
    <property type="match status" value="1"/>
</dbReference>
<proteinExistence type="predicted"/>
<gene>
    <name evidence="2" type="ORF">OO7_04074</name>
</gene>
<dbReference type="Proteomes" id="UP000010290">
    <property type="component" value="Chromosome"/>
</dbReference>
<dbReference type="Pfam" id="PF13466">
    <property type="entry name" value="STAS_2"/>
    <property type="match status" value="1"/>
</dbReference>
<dbReference type="AlphaFoldDB" id="K8WHF7"/>
<keyword evidence="3" id="KW-1185">Reference proteome</keyword>
<protein>
    <recommendedName>
        <fullName evidence="1">STAS domain-containing protein</fullName>
    </recommendedName>
</protein>
<dbReference type="OrthoDB" id="5687860at2"/>
<dbReference type="PROSITE" id="PS50801">
    <property type="entry name" value="STAS"/>
    <property type="match status" value="1"/>
</dbReference>
<dbReference type="Gene3D" id="3.30.750.24">
    <property type="entry name" value="STAS domain"/>
    <property type="match status" value="1"/>
</dbReference>
<dbReference type="SUPFAM" id="SSF52091">
    <property type="entry name" value="SpoIIaa-like"/>
    <property type="match status" value="1"/>
</dbReference>
<dbReference type="RefSeq" id="WP_008914688.1">
    <property type="nucleotide sequence ID" value="NZ_CM001773.1"/>
</dbReference>
<reference evidence="2 3" key="1">
    <citation type="journal article" date="2012" name="BMC Genomics">
        <title>Comparative genomics of bacteria in the genus Providencia isolated from wild Drosophila melanogaster.</title>
        <authorList>
            <person name="Galac M.R."/>
            <person name="Lazzaro B.P."/>
        </authorList>
    </citation>
    <scope>NUCLEOTIDE SEQUENCE [LARGE SCALE GENOMIC DNA]</scope>
    <source>
        <strain evidence="2 3">DSM 19967</strain>
    </source>
</reference>
<name>K8WHF7_9GAMM</name>
<comment type="caution">
    <text evidence="2">The sequence shown here is derived from an EMBL/GenBank/DDBJ whole genome shotgun (WGS) entry which is preliminary data.</text>
</comment>
<dbReference type="HOGENOM" id="CLU_115403_13_4_6"/>
<dbReference type="InterPro" id="IPR036513">
    <property type="entry name" value="STAS_dom_sf"/>
</dbReference>
<evidence type="ECO:0000259" key="1">
    <source>
        <dbReference type="PROSITE" id="PS50801"/>
    </source>
</evidence>
<organism evidence="2 3">
    <name type="scientific">Providencia sneebia DSM 19967</name>
    <dbReference type="NCBI Taxonomy" id="1141660"/>
    <lineage>
        <taxon>Bacteria</taxon>
        <taxon>Pseudomonadati</taxon>
        <taxon>Pseudomonadota</taxon>
        <taxon>Gammaproteobacteria</taxon>
        <taxon>Enterobacterales</taxon>
        <taxon>Morganellaceae</taxon>
        <taxon>Providencia</taxon>
    </lineage>
</organism>
<dbReference type="PANTHER" id="PTHR35849">
    <property type="entry name" value="BLR2341 PROTEIN"/>
    <property type="match status" value="1"/>
</dbReference>
<evidence type="ECO:0000313" key="3">
    <source>
        <dbReference type="Proteomes" id="UP000010290"/>
    </source>
</evidence>
<evidence type="ECO:0000313" key="2">
    <source>
        <dbReference type="EMBL" id="EKT59979.1"/>
    </source>
</evidence>
<dbReference type="PATRIC" id="fig|1141660.3.peg.824"/>
<dbReference type="PANTHER" id="PTHR35849:SF1">
    <property type="entry name" value="INTERMEMBRANE PHOSPHOLIPID TRANSPORT SYSTEM BINDING PROTEIN MLAB"/>
    <property type="match status" value="1"/>
</dbReference>
<accession>K8WHF7</accession>
<dbReference type="InterPro" id="IPR058548">
    <property type="entry name" value="MlaB-like_STAS"/>
</dbReference>
<dbReference type="InterPro" id="IPR002645">
    <property type="entry name" value="STAS_dom"/>
</dbReference>
<dbReference type="InterPro" id="IPR049743">
    <property type="entry name" value="MlaB"/>
</dbReference>
<sequence length="97" mass="11010">MSNHALSWTQSEATLLLTGTLNRESLLAFWKQRDSLLKHVELLDVSGLHHVDSTGLAMLVRLKGEFIEQKRFLNIIGMSDNLLTLMELYSVKSLLLD</sequence>
<dbReference type="InterPro" id="IPR052746">
    <property type="entry name" value="MlaB_ABC_Transporter"/>
</dbReference>